<accession>A0A816QBI7</accession>
<proteinExistence type="predicted"/>
<gene>
    <name evidence="1" type="ORF">WKI299_LOCUS11524</name>
</gene>
<dbReference type="EMBL" id="CAJNRF010004259">
    <property type="protein sequence ID" value="CAF2057916.1"/>
    <property type="molecule type" value="Genomic_DNA"/>
</dbReference>
<sequence length="174" mass="20121">MNLSIRNVTKIQFGTCLDQIIADTDTSIRRNKISIQVLAHLISMTVQLKYLVVEHFKWLLYAAQYASEELGANTLSTVRYVEFSLPSCHNSSKREIHMCKQLASEELGANTLSTVRYVEFSLPSCHNSSKREILMCKQLVPFLKQYMPYLQTLHIWRPDDFPWTSSKFTANKQI</sequence>
<reference evidence="1" key="1">
    <citation type="submission" date="2021-02" db="EMBL/GenBank/DDBJ databases">
        <authorList>
            <person name="Nowell W R."/>
        </authorList>
    </citation>
    <scope>NUCLEOTIDE SEQUENCE</scope>
</reference>
<organism evidence="1 2">
    <name type="scientific">Rotaria magnacalcarata</name>
    <dbReference type="NCBI Taxonomy" id="392030"/>
    <lineage>
        <taxon>Eukaryota</taxon>
        <taxon>Metazoa</taxon>
        <taxon>Spiralia</taxon>
        <taxon>Gnathifera</taxon>
        <taxon>Rotifera</taxon>
        <taxon>Eurotatoria</taxon>
        <taxon>Bdelloidea</taxon>
        <taxon>Philodinida</taxon>
        <taxon>Philodinidae</taxon>
        <taxon>Rotaria</taxon>
    </lineage>
</organism>
<evidence type="ECO:0000313" key="2">
    <source>
        <dbReference type="Proteomes" id="UP000663856"/>
    </source>
</evidence>
<dbReference type="Proteomes" id="UP000663856">
    <property type="component" value="Unassembled WGS sequence"/>
</dbReference>
<protein>
    <submittedName>
        <fullName evidence="1">Uncharacterized protein</fullName>
    </submittedName>
</protein>
<evidence type="ECO:0000313" key="1">
    <source>
        <dbReference type="EMBL" id="CAF2057916.1"/>
    </source>
</evidence>
<dbReference type="AlphaFoldDB" id="A0A816QBI7"/>
<comment type="caution">
    <text evidence="1">The sequence shown here is derived from an EMBL/GenBank/DDBJ whole genome shotgun (WGS) entry which is preliminary data.</text>
</comment>
<name>A0A816QBI7_9BILA</name>